<dbReference type="InterPro" id="IPR013011">
    <property type="entry name" value="PTS_EIIB_2"/>
</dbReference>
<evidence type="ECO:0000256" key="3">
    <source>
        <dbReference type="ARBA" id="ARBA00023015"/>
    </source>
</evidence>
<evidence type="ECO:0000259" key="6">
    <source>
        <dbReference type="PROSITE" id="PS51094"/>
    </source>
</evidence>
<dbReference type="PROSITE" id="PS51099">
    <property type="entry name" value="PTS_EIIB_TYPE_2"/>
    <property type="match status" value="1"/>
</dbReference>
<dbReference type="InterPro" id="IPR011608">
    <property type="entry name" value="PRD"/>
</dbReference>
<dbReference type="InterPro" id="IPR002178">
    <property type="entry name" value="PTS_EIIA_type-2_dom"/>
</dbReference>
<keyword evidence="2" id="KW-0677">Repeat</keyword>
<dbReference type="InterPro" id="IPR050661">
    <property type="entry name" value="BglG_antiterminators"/>
</dbReference>
<dbReference type="Gene3D" id="1.10.10.10">
    <property type="entry name" value="Winged helix-like DNA-binding domain superfamily/Winged helix DNA-binding domain"/>
    <property type="match status" value="1"/>
</dbReference>
<protein>
    <submittedName>
        <fullName evidence="9">Sugar transporter</fullName>
    </submittedName>
</protein>
<dbReference type="InterPro" id="IPR016152">
    <property type="entry name" value="PTrfase/Anion_transptr"/>
</dbReference>
<dbReference type="Pfam" id="PF00874">
    <property type="entry name" value="PRD"/>
    <property type="match status" value="2"/>
</dbReference>
<organism evidence="9 10">
    <name type="scientific">Neobacillus cucumis</name>
    <dbReference type="NCBI Taxonomy" id="1740721"/>
    <lineage>
        <taxon>Bacteria</taxon>
        <taxon>Bacillati</taxon>
        <taxon>Bacillota</taxon>
        <taxon>Bacilli</taxon>
        <taxon>Bacillales</taxon>
        <taxon>Bacillaceae</taxon>
        <taxon>Neobacillus</taxon>
    </lineage>
</organism>
<dbReference type="Pfam" id="PF00359">
    <property type="entry name" value="PTS_EIIA_2"/>
    <property type="match status" value="1"/>
</dbReference>
<evidence type="ECO:0000256" key="4">
    <source>
        <dbReference type="ARBA" id="ARBA00023159"/>
    </source>
</evidence>
<dbReference type="EMBL" id="PGVE01000002">
    <property type="protein sequence ID" value="PLS10370.1"/>
    <property type="molecule type" value="Genomic_DNA"/>
</dbReference>
<dbReference type="PANTHER" id="PTHR30185:SF18">
    <property type="entry name" value="TRANSCRIPTIONAL REGULATOR MTLR"/>
    <property type="match status" value="1"/>
</dbReference>
<dbReference type="InterPro" id="IPR007737">
    <property type="entry name" value="Mga_HTH"/>
</dbReference>
<dbReference type="Proteomes" id="UP000234950">
    <property type="component" value="Unassembled WGS sequence"/>
</dbReference>
<sequence length="697" mass="79233">MYITTREKAIIELLVKTSGKHTVSSLANHLNVSVRTVHRDLTGVEKILKSFDLHLVRQMESGLRIEGKNENIFRLVQNVTSIVPIDQTPEEKKLLLLIALMQEEAFKIQSLAMELGVSNTTLTTYLGELTEWLSHFNVTISRKRGVGVDLIGSEAAKRKALASYFLLFFNEELIESLFLLENNKYAQESILHYFFPEYIVVIDRLVNTIFDSTQQRLADNDYIGLIVHIGITMQRTESSYFLEEEEGSNHSLTNEYNLIKNICAELEKTFSITFTEQDIIYLAVILKGSKLQAVDVVPYDSLVLSKIVKTLIQEVSLQLHVDLTNDFSLYQGLLAHMEPSLYRIKQQMGLFNPLKEEIKQKYPFLFLAVKNSVEKQFAEIDSIPDDEIAFIVLHFGSALVMREEKLSIHALVVCPTGIGTSKMLASRIKKEILGIDHIEIKSIKEIQDQTNVKNYDLIISTVKLPFLDVDYLLVSPLLTEQNITAIKNYLRNNLTSLTEKREYIPLSGTNVSSSEAAQSGSIYDVIQQLKIVQESIEDILLNFKVYKMDRVKDHENVLAEMVITAQSEKLLDSARDVLTSLSERESKGGLGIPGTGMGLFHCRDKNVHKLIFQISHLHEPIMVKGMDGNDMLIKNILLLLAPEELSMREQEIVSLISTSLIENSEAMMIFSSSNEEVIRRKLENIFLHYLQTKIIKE</sequence>
<dbReference type="SUPFAM" id="SSF46785">
    <property type="entry name" value="Winged helix' DNA-binding domain"/>
    <property type="match status" value="1"/>
</dbReference>
<evidence type="ECO:0000259" key="7">
    <source>
        <dbReference type="PROSITE" id="PS51099"/>
    </source>
</evidence>
<keyword evidence="1" id="KW-0808">Transferase</keyword>
<name>A0A2N5HXX5_9BACI</name>
<keyword evidence="3" id="KW-0805">Transcription regulation</keyword>
<gene>
    <name evidence="9" type="ORF">CVD27_00040</name>
</gene>
<feature type="domain" description="PRD" evidence="8">
    <location>
        <begin position="299"/>
        <end position="405"/>
    </location>
</feature>
<comment type="caution">
    <text evidence="9">The sequence shown here is derived from an EMBL/GenBank/DDBJ whole genome shotgun (WGS) entry which is preliminary data.</text>
</comment>
<evidence type="ECO:0000256" key="5">
    <source>
        <dbReference type="ARBA" id="ARBA00023163"/>
    </source>
</evidence>
<proteinExistence type="predicted"/>
<keyword evidence="4" id="KW-0010">Activator</keyword>
<dbReference type="SUPFAM" id="SSF52794">
    <property type="entry name" value="PTS system IIB component-like"/>
    <property type="match status" value="1"/>
</dbReference>
<evidence type="ECO:0000313" key="9">
    <source>
        <dbReference type="EMBL" id="PLS10370.1"/>
    </source>
</evidence>
<feature type="domain" description="PTS EIIA type-2" evidence="6">
    <location>
        <begin position="538"/>
        <end position="685"/>
    </location>
</feature>
<keyword evidence="5" id="KW-0804">Transcription</keyword>
<keyword evidence="9" id="KW-0813">Transport</keyword>
<dbReference type="Gene3D" id="3.40.50.2300">
    <property type="match status" value="1"/>
</dbReference>
<dbReference type="PROSITE" id="PS51094">
    <property type="entry name" value="PTS_EIIA_TYPE_2"/>
    <property type="match status" value="1"/>
</dbReference>
<dbReference type="PROSITE" id="PS51372">
    <property type="entry name" value="PRD_2"/>
    <property type="match status" value="2"/>
</dbReference>
<dbReference type="AlphaFoldDB" id="A0A2N5HXX5"/>
<dbReference type="GO" id="GO:0006355">
    <property type="term" value="P:regulation of DNA-templated transcription"/>
    <property type="evidence" value="ECO:0007669"/>
    <property type="project" value="InterPro"/>
</dbReference>
<dbReference type="Pfam" id="PF08279">
    <property type="entry name" value="HTH_11"/>
    <property type="match status" value="1"/>
</dbReference>
<dbReference type="GO" id="GO:0008982">
    <property type="term" value="F:protein-N(PI)-phosphohistidine-sugar phosphotransferase activity"/>
    <property type="evidence" value="ECO:0007669"/>
    <property type="project" value="InterPro"/>
</dbReference>
<evidence type="ECO:0000256" key="2">
    <source>
        <dbReference type="ARBA" id="ARBA00022737"/>
    </source>
</evidence>
<dbReference type="OrthoDB" id="9776005at2"/>
<dbReference type="RefSeq" id="WP_101645884.1">
    <property type="nucleotide sequence ID" value="NZ_PGVE01000002.1"/>
</dbReference>
<accession>A0A2N5HXX5</accession>
<feature type="domain" description="PRD" evidence="8">
    <location>
        <begin position="193"/>
        <end position="296"/>
    </location>
</feature>
<dbReference type="InterPro" id="IPR003501">
    <property type="entry name" value="PTS_EIIB_2/3"/>
</dbReference>
<evidence type="ECO:0000259" key="8">
    <source>
        <dbReference type="PROSITE" id="PS51372"/>
    </source>
</evidence>
<dbReference type="InterPro" id="IPR013196">
    <property type="entry name" value="HTH_11"/>
</dbReference>
<evidence type="ECO:0000256" key="1">
    <source>
        <dbReference type="ARBA" id="ARBA00022679"/>
    </source>
</evidence>
<dbReference type="Pfam" id="PF02302">
    <property type="entry name" value="PTS_IIB"/>
    <property type="match status" value="1"/>
</dbReference>
<keyword evidence="10" id="KW-1185">Reference proteome</keyword>
<dbReference type="InterPro" id="IPR036388">
    <property type="entry name" value="WH-like_DNA-bd_sf"/>
</dbReference>
<dbReference type="SUPFAM" id="SSF63520">
    <property type="entry name" value="PTS-regulatory domain, PRD"/>
    <property type="match status" value="2"/>
</dbReference>
<dbReference type="Gene3D" id="3.40.930.10">
    <property type="entry name" value="Mannitol-specific EII, Chain A"/>
    <property type="match status" value="1"/>
</dbReference>
<feature type="domain" description="PTS EIIB type-2" evidence="7">
    <location>
        <begin position="408"/>
        <end position="498"/>
    </location>
</feature>
<evidence type="ECO:0000313" key="10">
    <source>
        <dbReference type="Proteomes" id="UP000234950"/>
    </source>
</evidence>
<reference evidence="9 10" key="1">
    <citation type="submission" date="2017-11" db="EMBL/GenBank/DDBJ databases">
        <title>Comparitive Functional Genomics of Dry Heat Resistant strains isolated from the Viking Spacecraft.</title>
        <authorList>
            <person name="Seuylemezian A."/>
            <person name="Cooper K."/>
            <person name="Vaishampayan P."/>
        </authorList>
    </citation>
    <scope>NUCLEOTIDE SEQUENCE [LARGE SCALE GENOMIC DNA]</scope>
    <source>
        <strain evidence="9 10">V32-6</strain>
    </source>
</reference>
<dbReference type="Pfam" id="PF05043">
    <property type="entry name" value="Mga"/>
    <property type="match status" value="1"/>
</dbReference>
<dbReference type="InterPro" id="IPR036095">
    <property type="entry name" value="PTS_EIIB-like_sf"/>
</dbReference>
<dbReference type="SUPFAM" id="SSF55804">
    <property type="entry name" value="Phoshotransferase/anion transport protein"/>
    <property type="match status" value="1"/>
</dbReference>
<dbReference type="InterPro" id="IPR036634">
    <property type="entry name" value="PRD_sf"/>
</dbReference>
<dbReference type="Gene3D" id="1.10.1790.10">
    <property type="entry name" value="PRD domain"/>
    <property type="match status" value="2"/>
</dbReference>
<dbReference type="PANTHER" id="PTHR30185">
    <property type="entry name" value="CRYPTIC BETA-GLUCOSIDE BGL OPERON ANTITERMINATOR"/>
    <property type="match status" value="1"/>
</dbReference>
<dbReference type="GO" id="GO:0009401">
    <property type="term" value="P:phosphoenolpyruvate-dependent sugar phosphotransferase system"/>
    <property type="evidence" value="ECO:0007669"/>
    <property type="project" value="InterPro"/>
</dbReference>
<dbReference type="InterPro" id="IPR036390">
    <property type="entry name" value="WH_DNA-bd_sf"/>
</dbReference>
<keyword evidence="9" id="KW-0762">Sugar transport</keyword>
<dbReference type="CDD" id="cd05568">
    <property type="entry name" value="PTS_IIB_bgl_like"/>
    <property type="match status" value="1"/>
</dbReference>